<evidence type="ECO:0000259" key="5">
    <source>
        <dbReference type="Pfam" id="PF07980"/>
    </source>
</evidence>
<evidence type="ECO:0000256" key="3">
    <source>
        <dbReference type="ARBA" id="ARBA00023136"/>
    </source>
</evidence>
<dbReference type="InterPro" id="IPR012944">
    <property type="entry name" value="SusD_RagB_dom"/>
</dbReference>
<comment type="caution">
    <text evidence="7">The sequence shown here is derived from an EMBL/GenBank/DDBJ whole genome shotgun (WGS) entry which is preliminary data.</text>
</comment>
<feature type="domain" description="RagB/SusD" evidence="5">
    <location>
        <begin position="308"/>
        <end position="603"/>
    </location>
</feature>
<gene>
    <name evidence="7" type="ORF">KTO63_08980</name>
</gene>
<dbReference type="PROSITE" id="PS51257">
    <property type="entry name" value="PROKAR_LIPOPROTEIN"/>
    <property type="match status" value="1"/>
</dbReference>
<organism evidence="7 8">
    <name type="scientific">Pinibacter aurantiacus</name>
    <dbReference type="NCBI Taxonomy" id="2851599"/>
    <lineage>
        <taxon>Bacteria</taxon>
        <taxon>Pseudomonadati</taxon>
        <taxon>Bacteroidota</taxon>
        <taxon>Chitinophagia</taxon>
        <taxon>Chitinophagales</taxon>
        <taxon>Chitinophagaceae</taxon>
        <taxon>Pinibacter</taxon>
    </lineage>
</organism>
<comment type="subcellular location">
    <subcellularLocation>
        <location evidence="1">Cell outer membrane</location>
    </subcellularLocation>
</comment>
<dbReference type="RefSeq" id="WP_217790922.1">
    <property type="nucleotide sequence ID" value="NZ_JAHSPG010000004.1"/>
</dbReference>
<name>A0A9E2S9D8_9BACT</name>
<dbReference type="GO" id="GO:0009279">
    <property type="term" value="C:cell outer membrane"/>
    <property type="evidence" value="ECO:0007669"/>
    <property type="project" value="UniProtKB-SubCell"/>
</dbReference>
<feature type="domain" description="SusD-like N-terminal" evidence="6">
    <location>
        <begin position="31"/>
        <end position="229"/>
    </location>
</feature>
<dbReference type="Proteomes" id="UP000812270">
    <property type="component" value="Unassembled WGS sequence"/>
</dbReference>
<evidence type="ECO:0000259" key="6">
    <source>
        <dbReference type="Pfam" id="PF14322"/>
    </source>
</evidence>
<keyword evidence="2" id="KW-0732">Signal</keyword>
<evidence type="ECO:0000313" key="8">
    <source>
        <dbReference type="Proteomes" id="UP000812270"/>
    </source>
</evidence>
<evidence type="ECO:0000256" key="4">
    <source>
        <dbReference type="ARBA" id="ARBA00023237"/>
    </source>
</evidence>
<proteinExistence type="predicted"/>
<dbReference type="InterPro" id="IPR033985">
    <property type="entry name" value="SusD-like_N"/>
</dbReference>
<reference evidence="7" key="1">
    <citation type="submission" date="2021-06" db="EMBL/GenBank/DDBJ databases">
        <authorList>
            <person name="Huq M.A."/>
        </authorList>
    </citation>
    <scope>NUCLEOTIDE SEQUENCE</scope>
    <source>
        <strain evidence="7">MAH-26</strain>
    </source>
</reference>
<keyword evidence="3" id="KW-0472">Membrane</keyword>
<sequence>MTNKSIKKYIRRSLTWGTSAYLICSLASCQKFLDRAPQDQVSTAVFWQTPQELDAYIINLYSWLPGDLTSGLGGYLVADNVSDNMVLSSGYNAFMNGENSTTPASGTGGAWATGFTAIRQINTFFDNYQRCTAPFAQIKQTYGEACFLKALRYEGLVAAYGDVPWYSHVISPNDSAQLYKARDPRSMVVDSIMALLDQSIMYLNTKAVNNNANRLNKESALIYKSRVALYEATWAKYHAGTPSASSVDANKMFQKAIDAFNQFKAEIPGGFTNKLYSTNNPQKDYYNLFGQFDYKAIPEVTLAKNYSQALGVTNQVGYMVWLYGYSGNAFSLDMVKSYLKNDGTYIDITDTVNVVTTKGAASLTQMANMLDPRMRQSMFIPGDLLNNNTAPYKDSIFRVPQMHLATASSNTITGFSPKKGHNPNSIMSNTTDPEIAGIAFRIPELMLNYVEAYVELNGTFPDLSDNIDLIRKRAGMPTLTSVKPVVNASWPSYGYTISDNLAIVRQERRVELAGEGFRTGDWKRWRAHALFSGSRPKGYKLVMADYAPYTTKPSVKLDAQGYVDPYQAMPNGKYNFNAGRDYLSPLPLDELIRNKSLVQNPGWDKPQ</sequence>
<keyword evidence="4" id="KW-0998">Cell outer membrane</keyword>
<dbReference type="EMBL" id="JAHSPG010000004">
    <property type="protein sequence ID" value="MBV4357277.1"/>
    <property type="molecule type" value="Genomic_DNA"/>
</dbReference>
<evidence type="ECO:0000256" key="1">
    <source>
        <dbReference type="ARBA" id="ARBA00004442"/>
    </source>
</evidence>
<accession>A0A9E2S9D8</accession>
<evidence type="ECO:0000256" key="2">
    <source>
        <dbReference type="ARBA" id="ARBA00022729"/>
    </source>
</evidence>
<evidence type="ECO:0000313" key="7">
    <source>
        <dbReference type="EMBL" id="MBV4357277.1"/>
    </source>
</evidence>
<dbReference type="AlphaFoldDB" id="A0A9E2S9D8"/>
<protein>
    <submittedName>
        <fullName evidence="7">RagB/SusD family nutrient uptake outer membrane protein</fullName>
    </submittedName>
</protein>
<dbReference type="Pfam" id="PF07980">
    <property type="entry name" value="SusD_RagB"/>
    <property type="match status" value="1"/>
</dbReference>
<keyword evidence="8" id="KW-1185">Reference proteome</keyword>
<dbReference type="Pfam" id="PF14322">
    <property type="entry name" value="SusD-like_3"/>
    <property type="match status" value="1"/>
</dbReference>